<dbReference type="Proteomes" id="UP000015241">
    <property type="component" value="Unassembled WGS sequence"/>
</dbReference>
<evidence type="ECO:0000313" key="3">
    <source>
        <dbReference type="Proteomes" id="UP000015241"/>
    </source>
</evidence>
<name>S8EI48_FOMSC</name>
<reference evidence="2 3" key="1">
    <citation type="journal article" date="2012" name="Science">
        <title>The Paleozoic origin of enzymatic lignin decomposition reconstructed from 31 fungal genomes.</title>
        <authorList>
            <person name="Floudas D."/>
            <person name="Binder M."/>
            <person name="Riley R."/>
            <person name="Barry K."/>
            <person name="Blanchette R.A."/>
            <person name="Henrissat B."/>
            <person name="Martinez A.T."/>
            <person name="Otillar R."/>
            <person name="Spatafora J.W."/>
            <person name="Yadav J.S."/>
            <person name="Aerts A."/>
            <person name="Benoit I."/>
            <person name="Boyd A."/>
            <person name="Carlson A."/>
            <person name="Copeland A."/>
            <person name="Coutinho P.M."/>
            <person name="de Vries R.P."/>
            <person name="Ferreira P."/>
            <person name="Findley K."/>
            <person name="Foster B."/>
            <person name="Gaskell J."/>
            <person name="Glotzer D."/>
            <person name="Gorecki P."/>
            <person name="Heitman J."/>
            <person name="Hesse C."/>
            <person name="Hori C."/>
            <person name="Igarashi K."/>
            <person name="Jurgens J.A."/>
            <person name="Kallen N."/>
            <person name="Kersten P."/>
            <person name="Kohler A."/>
            <person name="Kuees U."/>
            <person name="Kumar T.K.A."/>
            <person name="Kuo A."/>
            <person name="LaButti K."/>
            <person name="Larrondo L.F."/>
            <person name="Lindquist E."/>
            <person name="Ling A."/>
            <person name="Lombard V."/>
            <person name="Lucas S."/>
            <person name="Lundell T."/>
            <person name="Martin R."/>
            <person name="McLaughlin D.J."/>
            <person name="Morgenstern I."/>
            <person name="Morin E."/>
            <person name="Murat C."/>
            <person name="Nagy L.G."/>
            <person name="Nolan M."/>
            <person name="Ohm R.A."/>
            <person name="Patyshakuliyeva A."/>
            <person name="Rokas A."/>
            <person name="Ruiz-Duenas F.J."/>
            <person name="Sabat G."/>
            <person name="Salamov A."/>
            <person name="Samejima M."/>
            <person name="Schmutz J."/>
            <person name="Slot J.C."/>
            <person name="St John F."/>
            <person name="Stenlid J."/>
            <person name="Sun H."/>
            <person name="Sun S."/>
            <person name="Syed K."/>
            <person name="Tsang A."/>
            <person name="Wiebenga A."/>
            <person name="Young D."/>
            <person name="Pisabarro A."/>
            <person name="Eastwood D.C."/>
            <person name="Martin F."/>
            <person name="Cullen D."/>
            <person name="Grigoriev I.V."/>
            <person name="Hibbett D.S."/>
        </authorList>
    </citation>
    <scope>NUCLEOTIDE SEQUENCE</scope>
    <source>
        <strain evidence="3">FP-58527</strain>
    </source>
</reference>
<dbReference type="HOGENOM" id="CLU_3087234_0_0_1"/>
<evidence type="ECO:0000256" key="1">
    <source>
        <dbReference type="SAM" id="MobiDB-lite"/>
    </source>
</evidence>
<dbReference type="InParanoid" id="S8EI48"/>
<feature type="region of interest" description="Disordered" evidence="1">
    <location>
        <begin position="20"/>
        <end position="52"/>
    </location>
</feature>
<gene>
    <name evidence="2" type="ORF">FOMPIDRAFT_126697</name>
</gene>
<proteinExistence type="predicted"/>
<accession>S8EI48</accession>
<keyword evidence="3" id="KW-1185">Reference proteome</keyword>
<sequence length="52" mass="5962">MEQYGMLCSCPSSSTRWRHFDSEATNPGPHRVQSHDTARYKGHRSISADIRL</sequence>
<protein>
    <submittedName>
        <fullName evidence="2">Uncharacterized protein</fullName>
    </submittedName>
</protein>
<dbReference type="AlphaFoldDB" id="S8EI48"/>
<organism evidence="2 3">
    <name type="scientific">Fomitopsis schrenkii</name>
    <name type="common">Brown rot fungus</name>
    <dbReference type="NCBI Taxonomy" id="2126942"/>
    <lineage>
        <taxon>Eukaryota</taxon>
        <taxon>Fungi</taxon>
        <taxon>Dikarya</taxon>
        <taxon>Basidiomycota</taxon>
        <taxon>Agaricomycotina</taxon>
        <taxon>Agaricomycetes</taxon>
        <taxon>Polyporales</taxon>
        <taxon>Fomitopsis</taxon>
    </lineage>
</organism>
<dbReference type="EMBL" id="KE504132">
    <property type="protein sequence ID" value="EPT02964.1"/>
    <property type="molecule type" value="Genomic_DNA"/>
</dbReference>
<evidence type="ECO:0000313" key="2">
    <source>
        <dbReference type="EMBL" id="EPT02964.1"/>
    </source>
</evidence>